<dbReference type="InterPro" id="IPR052513">
    <property type="entry name" value="Thioester_dehydratase-like"/>
</dbReference>
<evidence type="ECO:0000313" key="3">
    <source>
        <dbReference type="Proteomes" id="UP000244940"/>
    </source>
</evidence>
<dbReference type="OrthoDB" id="3182121at2"/>
<dbReference type="RefSeq" id="WP_109531286.1">
    <property type="nucleotide sequence ID" value="NZ_CAXPUO010000052.1"/>
</dbReference>
<dbReference type="GeneID" id="94363303"/>
<organism evidence="2 3">
    <name type="scientific">Pararhodobacter marinus</name>
    <dbReference type="NCBI Taxonomy" id="2184063"/>
    <lineage>
        <taxon>Bacteria</taxon>
        <taxon>Pseudomonadati</taxon>
        <taxon>Pseudomonadota</taxon>
        <taxon>Alphaproteobacteria</taxon>
        <taxon>Rhodobacterales</taxon>
        <taxon>Paracoccaceae</taxon>
        <taxon>Pararhodobacter</taxon>
    </lineage>
</organism>
<gene>
    <name evidence="2" type="ORF">C4N9_00205</name>
</gene>
<dbReference type="PANTHER" id="PTHR34075:SF5">
    <property type="entry name" value="BLR3430 PROTEIN"/>
    <property type="match status" value="1"/>
</dbReference>
<dbReference type="SUPFAM" id="SSF50249">
    <property type="entry name" value="Nucleic acid-binding proteins"/>
    <property type="match status" value="1"/>
</dbReference>
<accession>A0A2U2CHW5</accession>
<dbReference type="Pfam" id="PF01796">
    <property type="entry name" value="OB_ChsH2_C"/>
    <property type="match status" value="1"/>
</dbReference>
<keyword evidence="3" id="KW-1185">Reference proteome</keyword>
<protein>
    <recommendedName>
        <fullName evidence="1">ChsH2 C-terminal OB-fold domain-containing protein</fullName>
    </recommendedName>
</protein>
<dbReference type="PANTHER" id="PTHR34075">
    <property type="entry name" value="BLR3430 PROTEIN"/>
    <property type="match status" value="1"/>
</dbReference>
<proteinExistence type="predicted"/>
<comment type="caution">
    <text evidence="2">The sequence shown here is derived from an EMBL/GenBank/DDBJ whole genome shotgun (WGS) entry which is preliminary data.</text>
</comment>
<name>A0A2U2CHW5_9RHOB</name>
<dbReference type="InterPro" id="IPR012340">
    <property type="entry name" value="NA-bd_OB-fold"/>
</dbReference>
<sequence>MQTPSPDTEFFNHLRDGRLMIQRGVESGRFVYYPRFAEPGTGKPLEWAEVSGFGTVYAATAISRKPPQGPYNVSLVDLDEGVRMMSRVEGLPAEAVTIGMRVKARIVDDGDLPLVVFDPVEAGA</sequence>
<reference evidence="2 3" key="1">
    <citation type="submission" date="2018-05" db="EMBL/GenBank/DDBJ databases">
        <title>Pararhodobacter marina sp. nov., isolated from deep-sea water of the Indian Ocean.</title>
        <authorList>
            <person name="Lai Q.Sr."/>
            <person name="Liu X."/>
            <person name="Shao Z."/>
        </authorList>
    </citation>
    <scope>NUCLEOTIDE SEQUENCE [LARGE SCALE GENOMIC DNA]</scope>
    <source>
        <strain evidence="2 3">CIC4N-9</strain>
    </source>
</reference>
<evidence type="ECO:0000259" key="1">
    <source>
        <dbReference type="Pfam" id="PF01796"/>
    </source>
</evidence>
<evidence type="ECO:0000313" key="2">
    <source>
        <dbReference type="EMBL" id="PWE31485.1"/>
    </source>
</evidence>
<dbReference type="EMBL" id="QEYD01000001">
    <property type="protein sequence ID" value="PWE31485.1"/>
    <property type="molecule type" value="Genomic_DNA"/>
</dbReference>
<dbReference type="InterPro" id="IPR002878">
    <property type="entry name" value="ChsH2_C"/>
</dbReference>
<dbReference type="AlphaFoldDB" id="A0A2U2CHW5"/>
<dbReference type="Proteomes" id="UP000244940">
    <property type="component" value="Unassembled WGS sequence"/>
</dbReference>
<feature type="domain" description="ChsH2 C-terminal OB-fold" evidence="1">
    <location>
        <begin position="47"/>
        <end position="106"/>
    </location>
</feature>